<feature type="signal peptide" evidence="2">
    <location>
        <begin position="1"/>
        <end position="21"/>
    </location>
</feature>
<name>A0A484BA02_DRONA</name>
<keyword evidence="4" id="KW-1185">Reference proteome</keyword>
<dbReference type="Proteomes" id="UP000295192">
    <property type="component" value="Unassembled WGS sequence"/>
</dbReference>
<sequence>MKPVIEWLISVCAGLLFSTQSMRILKIANDEKNSSSSSSSETKSVTAIQDELEKPYIMGSEQISAALQTVLSSDGNNLDNQTLPDNNNNNNNNNNNGQFEYTLGSESLNRMLEDMLARPCSENLELPHIEPAIQL</sequence>
<dbReference type="AlphaFoldDB" id="A0A484BA02"/>
<feature type="region of interest" description="Disordered" evidence="1">
    <location>
        <begin position="74"/>
        <end position="98"/>
    </location>
</feature>
<accession>A0A484BA02</accession>
<reference evidence="3 4" key="1">
    <citation type="journal article" date="2019" name="J. Hered.">
        <title>An Improved Genome Assembly for Drosophila navojoa, the Basal Species in the mojavensis Cluster.</title>
        <authorList>
            <person name="Vanderlinde T."/>
            <person name="Dupim E.G."/>
            <person name="Nazario-Yepiz N.O."/>
            <person name="Carvalho A.B."/>
        </authorList>
    </citation>
    <scope>NUCLEOTIDE SEQUENCE [LARGE SCALE GENOMIC DNA]</scope>
    <source>
        <strain evidence="3">Navoj_Jal97</strain>
        <tissue evidence="3">Whole organism</tissue>
    </source>
</reference>
<evidence type="ECO:0000313" key="3">
    <source>
        <dbReference type="EMBL" id="TDG45132.1"/>
    </source>
</evidence>
<gene>
    <name evidence="3" type="ORF">AWZ03_008470</name>
</gene>
<evidence type="ECO:0000313" key="4">
    <source>
        <dbReference type="Proteomes" id="UP000295192"/>
    </source>
</evidence>
<dbReference type="OrthoDB" id="7864472at2759"/>
<organism evidence="3 4">
    <name type="scientific">Drosophila navojoa</name>
    <name type="common">Fruit fly</name>
    <dbReference type="NCBI Taxonomy" id="7232"/>
    <lineage>
        <taxon>Eukaryota</taxon>
        <taxon>Metazoa</taxon>
        <taxon>Ecdysozoa</taxon>
        <taxon>Arthropoda</taxon>
        <taxon>Hexapoda</taxon>
        <taxon>Insecta</taxon>
        <taxon>Pterygota</taxon>
        <taxon>Neoptera</taxon>
        <taxon>Endopterygota</taxon>
        <taxon>Diptera</taxon>
        <taxon>Brachycera</taxon>
        <taxon>Muscomorpha</taxon>
        <taxon>Ephydroidea</taxon>
        <taxon>Drosophilidae</taxon>
        <taxon>Drosophila</taxon>
    </lineage>
</organism>
<proteinExistence type="predicted"/>
<dbReference type="OMA" id="VYIDAMH"/>
<comment type="caution">
    <text evidence="3">The sequence shown here is derived from an EMBL/GenBank/DDBJ whole genome shotgun (WGS) entry which is preliminary data.</text>
</comment>
<evidence type="ECO:0000256" key="1">
    <source>
        <dbReference type="SAM" id="MobiDB-lite"/>
    </source>
</evidence>
<feature type="compositionally biased region" description="Polar residues" evidence="1">
    <location>
        <begin position="74"/>
        <end position="85"/>
    </location>
</feature>
<protein>
    <submittedName>
        <fullName evidence="3">Uncharacterized protein</fullName>
    </submittedName>
</protein>
<evidence type="ECO:0000256" key="2">
    <source>
        <dbReference type="SAM" id="SignalP"/>
    </source>
</evidence>
<keyword evidence="2" id="KW-0732">Signal</keyword>
<feature type="compositionally biased region" description="Low complexity" evidence="1">
    <location>
        <begin position="86"/>
        <end position="96"/>
    </location>
</feature>
<dbReference type="EMBL" id="LSRL02000085">
    <property type="protein sequence ID" value="TDG45132.1"/>
    <property type="molecule type" value="Genomic_DNA"/>
</dbReference>
<feature type="chain" id="PRO_5019774357" evidence="2">
    <location>
        <begin position="22"/>
        <end position="135"/>
    </location>
</feature>